<evidence type="ECO:0000256" key="2">
    <source>
        <dbReference type="ARBA" id="ARBA00023015"/>
    </source>
</evidence>
<keyword evidence="4" id="KW-0804">Transcription</keyword>
<dbReference type="SUPFAM" id="SSF53850">
    <property type="entry name" value="Periplasmic binding protein-like II"/>
    <property type="match status" value="1"/>
</dbReference>
<accession>A0A1H0BPH2</accession>
<organism evidence="6 7">
    <name type="scientific">Megasphaera paucivorans</name>
    <dbReference type="NCBI Taxonomy" id="349095"/>
    <lineage>
        <taxon>Bacteria</taxon>
        <taxon>Bacillati</taxon>
        <taxon>Bacillota</taxon>
        <taxon>Negativicutes</taxon>
        <taxon>Veillonellales</taxon>
        <taxon>Veillonellaceae</taxon>
        <taxon>Megasphaera</taxon>
    </lineage>
</organism>
<dbReference type="Pfam" id="PF00126">
    <property type="entry name" value="HTH_1"/>
    <property type="match status" value="1"/>
</dbReference>
<dbReference type="Pfam" id="PF03466">
    <property type="entry name" value="LysR_substrate"/>
    <property type="match status" value="1"/>
</dbReference>
<reference evidence="6 7" key="1">
    <citation type="submission" date="2016-10" db="EMBL/GenBank/DDBJ databases">
        <authorList>
            <person name="de Groot N.N."/>
        </authorList>
    </citation>
    <scope>NUCLEOTIDE SEQUENCE [LARGE SCALE GENOMIC DNA]</scope>
    <source>
        <strain evidence="6 7">DSM 16981</strain>
    </source>
</reference>
<evidence type="ECO:0000256" key="4">
    <source>
        <dbReference type="ARBA" id="ARBA00023163"/>
    </source>
</evidence>
<dbReference type="Proteomes" id="UP000199309">
    <property type="component" value="Unassembled WGS sequence"/>
</dbReference>
<dbReference type="RefSeq" id="WP_176763010.1">
    <property type="nucleotide sequence ID" value="NZ_FNHQ01000054.1"/>
</dbReference>
<feature type="domain" description="HTH lysR-type" evidence="5">
    <location>
        <begin position="1"/>
        <end position="58"/>
    </location>
</feature>
<keyword evidence="7" id="KW-1185">Reference proteome</keyword>
<dbReference type="Gene3D" id="3.40.190.290">
    <property type="match status" value="1"/>
</dbReference>
<evidence type="ECO:0000256" key="1">
    <source>
        <dbReference type="ARBA" id="ARBA00009437"/>
    </source>
</evidence>
<protein>
    <submittedName>
        <fullName evidence="6">DNA-binding transcriptional regulator, LysR family</fullName>
    </submittedName>
</protein>
<proteinExistence type="inferred from homology"/>
<evidence type="ECO:0000256" key="3">
    <source>
        <dbReference type="ARBA" id="ARBA00023125"/>
    </source>
</evidence>
<name>A0A1H0BPH2_9FIRM</name>
<evidence type="ECO:0000313" key="7">
    <source>
        <dbReference type="Proteomes" id="UP000199309"/>
    </source>
</evidence>
<dbReference type="AlphaFoldDB" id="A0A1H0BPH2"/>
<dbReference type="Gene3D" id="1.10.10.10">
    <property type="entry name" value="Winged helix-like DNA-binding domain superfamily/Winged helix DNA-binding domain"/>
    <property type="match status" value="1"/>
</dbReference>
<dbReference type="SUPFAM" id="SSF46785">
    <property type="entry name" value="Winged helix' DNA-binding domain"/>
    <property type="match status" value="1"/>
</dbReference>
<dbReference type="InterPro" id="IPR036388">
    <property type="entry name" value="WH-like_DNA-bd_sf"/>
</dbReference>
<dbReference type="PRINTS" id="PR00039">
    <property type="entry name" value="HTHLYSR"/>
</dbReference>
<evidence type="ECO:0000313" key="6">
    <source>
        <dbReference type="EMBL" id="SDN47534.1"/>
    </source>
</evidence>
<evidence type="ECO:0000259" key="5">
    <source>
        <dbReference type="PROSITE" id="PS50931"/>
    </source>
</evidence>
<dbReference type="InterPro" id="IPR005119">
    <property type="entry name" value="LysR_subst-bd"/>
</dbReference>
<dbReference type="PANTHER" id="PTHR30419">
    <property type="entry name" value="HTH-TYPE TRANSCRIPTIONAL REGULATOR YBHD"/>
    <property type="match status" value="1"/>
</dbReference>
<keyword evidence="3 6" id="KW-0238">DNA-binding</keyword>
<dbReference type="InterPro" id="IPR036390">
    <property type="entry name" value="WH_DNA-bd_sf"/>
</dbReference>
<dbReference type="FunFam" id="1.10.10.10:FF:000001">
    <property type="entry name" value="LysR family transcriptional regulator"/>
    <property type="match status" value="1"/>
</dbReference>
<dbReference type="GO" id="GO:0003677">
    <property type="term" value="F:DNA binding"/>
    <property type="evidence" value="ECO:0007669"/>
    <property type="project" value="UniProtKB-KW"/>
</dbReference>
<dbReference type="InterPro" id="IPR000847">
    <property type="entry name" value="LysR_HTH_N"/>
</dbReference>
<dbReference type="GO" id="GO:0005829">
    <property type="term" value="C:cytosol"/>
    <property type="evidence" value="ECO:0007669"/>
    <property type="project" value="TreeGrafter"/>
</dbReference>
<dbReference type="PROSITE" id="PS50931">
    <property type="entry name" value="HTH_LYSR"/>
    <property type="match status" value="1"/>
</dbReference>
<dbReference type="InterPro" id="IPR050950">
    <property type="entry name" value="HTH-type_LysR_regulators"/>
</dbReference>
<dbReference type="GO" id="GO:0003700">
    <property type="term" value="F:DNA-binding transcription factor activity"/>
    <property type="evidence" value="ECO:0007669"/>
    <property type="project" value="InterPro"/>
</dbReference>
<gene>
    <name evidence="6" type="ORF">SAMN05660299_02773</name>
</gene>
<dbReference type="STRING" id="349095.SAMN05660299_02773"/>
<sequence>MNLDHFVYFVELVQQNSFTKAAEKLFISQSTISKAIRTLEKEYDVELIDRTSVKFRLTSEGEIFYNSSLKIISSYKAETELLHSMLKSKRGILYLGIPPVTITAIYPILCQYRFLYPDITLRILEIGANRLYSLVKQGAIDMGVVIQPFMDMDFIQVPVMHSDAVLILPPDHKFVKHDTIRMSRLQHEKFLILANEYMIHDVIINSCKKAGFVPRIVGKSAQWDLLVEGVVNGQGVSILPRPIIEKFCSNRVKMVGLLGPEIPWIPTVIYHKNKFVISPMQLFLDMLQNK</sequence>
<dbReference type="EMBL" id="FNHQ01000054">
    <property type="protein sequence ID" value="SDN47534.1"/>
    <property type="molecule type" value="Genomic_DNA"/>
</dbReference>
<keyword evidence="2" id="KW-0805">Transcription regulation</keyword>
<dbReference type="PANTHER" id="PTHR30419:SF8">
    <property type="entry name" value="NITROGEN ASSIMILATION TRANSCRIPTIONAL ACTIVATOR-RELATED"/>
    <property type="match status" value="1"/>
</dbReference>
<comment type="similarity">
    <text evidence="1">Belongs to the LysR transcriptional regulatory family.</text>
</comment>